<proteinExistence type="predicted"/>
<dbReference type="Proteomes" id="UP000663937">
    <property type="component" value="Chromosome"/>
</dbReference>
<evidence type="ECO:0000259" key="2">
    <source>
        <dbReference type="Pfam" id="PF13828"/>
    </source>
</evidence>
<dbReference type="KEGG" id="psic:J4E96_00670"/>
<sequence length="223" mass="22834">MGQPSFAGPSEPYYAPGWQPARPAREPLAVAAFVTGVVGLGLVGIGLGVAALVRIGRRRTRGRGLAIAAIAVGAAWTLVEAAVVVVLVATSMATRPLPADVPAPRDAHAVALVTGNCLETLPPDGPIDVVRVVPCADPHEAQVSSQFAFAPDALWPGQAAADRRVALACQLSEADVAAGLAASVWAPTSRSWDDGDRTGLCLLHRADGARLTDPLPTPPTPAE</sequence>
<dbReference type="Pfam" id="PF13828">
    <property type="entry name" value="DUF4190"/>
    <property type="match status" value="1"/>
</dbReference>
<organism evidence="3 4">
    <name type="scientific">Pengzhenrongella sicca</name>
    <dbReference type="NCBI Taxonomy" id="2819238"/>
    <lineage>
        <taxon>Bacteria</taxon>
        <taxon>Bacillati</taxon>
        <taxon>Actinomycetota</taxon>
        <taxon>Actinomycetes</taxon>
        <taxon>Micrococcales</taxon>
        <taxon>Pengzhenrongella</taxon>
    </lineage>
</organism>
<dbReference type="InterPro" id="IPR025241">
    <property type="entry name" value="DUF4190"/>
</dbReference>
<dbReference type="RefSeq" id="WP_227423908.1">
    <property type="nucleotide sequence ID" value="NZ_CP071868.1"/>
</dbReference>
<feature type="domain" description="DUF4190" evidence="2">
    <location>
        <begin position="28"/>
        <end position="79"/>
    </location>
</feature>
<reference evidence="3" key="1">
    <citation type="submission" date="2021-03" db="EMBL/GenBank/DDBJ databases">
        <title>Pengzhenrongella sicca gen. nov., sp. nov., a new member of suborder Micrococcineae isolated from High-Arctic tundra soil.</title>
        <authorList>
            <person name="Peng F."/>
        </authorList>
    </citation>
    <scope>NUCLEOTIDE SEQUENCE</scope>
    <source>
        <strain evidence="3">LRZ-2</strain>
    </source>
</reference>
<gene>
    <name evidence="3" type="ORF">J4E96_00670</name>
</gene>
<keyword evidence="4" id="KW-1185">Reference proteome</keyword>
<feature type="transmembrane region" description="Helical" evidence="1">
    <location>
        <begin position="65"/>
        <end position="89"/>
    </location>
</feature>
<keyword evidence="1" id="KW-0812">Transmembrane</keyword>
<dbReference type="AlphaFoldDB" id="A0A8A4ZGK6"/>
<evidence type="ECO:0000256" key="1">
    <source>
        <dbReference type="SAM" id="Phobius"/>
    </source>
</evidence>
<accession>A0A8A4ZGK6</accession>
<evidence type="ECO:0000313" key="4">
    <source>
        <dbReference type="Proteomes" id="UP000663937"/>
    </source>
</evidence>
<evidence type="ECO:0000313" key="3">
    <source>
        <dbReference type="EMBL" id="QTE29617.1"/>
    </source>
</evidence>
<dbReference type="EMBL" id="CP071868">
    <property type="protein sequence ID" value="QTE29617.1"/>
    <property type="molecule type" value="Genomic_DNA"/>
</dbReference>
<protein>
    <submittedName>
        <fullName evidence="3">DUF4190 domain-containing protein</fullName>
    </submittedName>
</protein>
<name>A0A8A4ZGK6_9MICO</name>
<keyword evidence="1" id="KW-1133">Transmembrane helix</keyword>
<keyword evidence="1" id="KW-0472">Membrane</keyword>
<feature type="transmembrane region" description="Helical" evidence="1">
    <location>
        <begin position="28"/>
        <end position="53"/>
    </location>
</feature>